<dbReference type="Proteomes" id="UP001150062">
    <property type="component" value="Unassembled WGS sequence"/>
</dbReference>
<protein>
    <submittedName>
        <fullName evidence="7">Transmembrane protein</fullName>
    </submittedName>
</protein>
<keyword evidence="4 5" id="KW-0472">Membrane</keyword>
<feature type="transmembrane region" description="Helical" evidence="5">
    <location>
        <begin position="294"/>
        <end position="314"/>
    </location>
</feature>
<proteinExistence type="predicted"/>
<feature type="transmembrane region" description="Helical" evidence="5">
    <location>
        <begin position="12"/>
        <end position="32"/>
    </location>
</feature>
<evidence type="ECO:0000259" key="6">
    <source>
        <dbReference type="Pfam" id="PF06664"/>
    </source>
</evidence>
<accession>A0ABQ8Y0Y2</accession>
<dbReference type="InterPro" id="IPR047843">
    <property type="entry name" value="WLS-like_TM"/>
</dbReference>
<feature type="domain" description="Wntless-like transmembrane" evidence="6">
    <location>
        <begin position="173"/>
        <end position="316"/>
    </location>
</feature>
<dbReference type="PANTHER" id="PTHR31918">
    <property type="entry name" value="TRANSMEMBRANE PROTEIN 181"/>
    <property type="match status" value="1"/>
</dbReference>
<dbReference type="Pfam" id="PF06664">
    <property type="entry name" value="WLS-like_TM"/>
    <property type="match status" value="1"/>
</dbReference>
<evidence type="ECO:0000256" key="4">
    <source>
        <dbReference type="ARBA" id="ARBA00023136"/>
    </source>
</evidence>
<gene>
    <name evidence="7" type="ORF">M0813_26635</name>
</gene>
<keyword evidence="8" id="KW-1185">Reference proteome</keyword>
<feature type="transmembrane region" description="Helical" evidence="5">
    <location>
        <begin position="224"/>
        <end position="246"/>
    </location>
</feature>
<feature type="transmembrane region" description="Helical" evidence="5">
    <location>
        <begin position="182"/>
        <end position="203"/>
    </location>
</feature>
<reference evidence="7" key="1">
    <citation type="submission" date="2022-08" db="EMBL/GenBank/DDBJ databases">
        <title>Novel sulfate-reducing endosymbionts in the free-living metamonad Anaeramoeba.</title>
        <authorList>
            <person name="Jerlstrom-Hultqvist J."/>
            <person name="Cepicka I."/>
            <person name="Gallot-Lavallee L."/>
            <person name="Salas-Leiva D."/>
            <person name="Curtis B.A."/>
            <person name="Zahonova K."/>
            <person name="Pipaliya S."/>
            <person name="Dacks J."/>
            <person name="Roger A.J."/>
        </authorList>
    </citation>
    <scope>NUCLEOTIDE SEQUENCE</scope>
    <source>
        <strain evidence="7">Schooner1</strain>
    </source>
</reference>
<organism evidence="7 8">
    <name type="scientific">Anaeramoeba flamelloides</name>
    <dbReference type="NCBI Taxonomy" id="1746091"/>
    <lineage>
        <taxon>Eukaryota</taxon>
        <taxon>Metamonada</taxon>
        <taxon>Anaeramoebidae</taxon>
        <taxon>Anaeramoeba</taxon>
    </lineage>
</organism>
<evidence type="ECO:0000256" key="3">
    <source>
        <dbReference type="ARBA" id="ARBA00022989"/>
    </source>
</evidence>
<keyword evidence="2 5" id="KW-0812">Transmembrane</keyword>
<comment type="caution">
    <text evidence="7">The sequence shown here is derived from an EMBL/GenBank/DDBJ whole genome shotgun (WGS) entry which is preliminary data.</text>
</comment>
<evidence type="ECO:0000313" key="8">
    <source>
        <dbReference type="Proteomes" id="UP001150062"/>
    </source>
</evidence>
<evidence type="ECO:0000256" key="2">
    <source>
        <dbReference type="ARBA" id="ARBA00022692"/>
    </source>
</evidence>
<sequence>MLIDNFSKKKRRGYCLIQFLIIVTVVVLLAFFSPDSEETINSNTTSDTHQLNDSQVLYELSVSDINSLNRYMVIDVKGYTNSVIGVEKEISVKGEIYGSHNNKDTIEKSKEIQTIDKKIIVYCPFPKSSKNDRSCETTELVQLPNLNYKKYFLNLTITENSDTESLKKIDFQNNVQRGFVTFYLIKIIFAVIFSTFLITEAIFGRLQSWGFTHHELFPWKQSNYSIVVISLLIQFIAVFWFLYLFFRSRIECMPHPELNIKWLFLSNSIISLFVVVIIAITLEKSLKLSSSSFMEISFLIVLNLWLVAFSIQFVPTQGSRKILNENTIQAGSLEISNDLNTSNISDQEFNENGFELSENQYDDELISNDSLEENSSDF</sequence>
<name>A0ABQ8Y0Y2_9EUKA</name>
<dbReference type="EMBL" id="JAOAOG010000237">
    <property type="protein sequence ID" value="KAJ6237842.1"/>
    <property type="molecule type" value="Genomic_DNA"/>
</dbReference>
<dbReference type="InterPro" id="IPR040416">
    <property type="entry name" value="TMEM181"/>
</dbReference>
<evidence type="ECO:0000256" key="1">
    <source>
        <dbReference type="ARBA" id="ARBA00004141"/>
    </source>
</evidence>
<keyword evidence="3 5" id="KW-1133">Transmembrane helix</keyword>
<feature type="transmembrane region" description="Helical" evidence="5">
    <location>
        <begin position="262"/>
        <end position="282"/>
    </location>
</feature>
<evidence type="ECO:0000256" key="5">
    <source>
        <dbReference type="SAM" id="Phobius"/>
    </source>
</evidence>
<dbReference type="PANTHER" id="PTHR31918:SF1">
    <property type="entry name" value="TRANSMEMBRANE PROTEIN 181"/>
    <property type="match status" value="1"/>
</dbReference>
<comment type="subcellular location">
    <subcellularLocation>
        <location evidence="1">Membrane</location>
        <topology evidence="1">Multi-pass membrane protein</topology>
    </subcellularLocation>
</comment>
<evidence type="ECO:0000313" key="7">
    <source>
        <dbReference type="EMBL" id="KAJ6237842.1"/>
    </source>
</evidence>